<comment type="caution">
    <text evidence="2">The sequence shown here is derived from an EMBL/GenBank/DDBJ whole genome shotgun (WGS) entry which is preliminary data.</text>
</comment>
<evidence type="ECO:0000256" key="1">
    <source>
        <dbReference type="SAM" id="MobiDB-lite"/>
    </source>
</evidence>
<feature type="compositionally biased region" description="Basic and acidic residues" evidence="1">
    <location>
        <begin position="154"/>
        <end position="167"/>
    </location>
</feature>
<dbReference type="AlphaFoldDB" id="K0R849"/>
<accession>K0R849</accession>
<sequence>MGKSEHGLTTVRCPGSALLEARSAVLGALGWRVSFLKGVRRPIPLLYWPVRVSYDDNETSSSRFRSSRVTEKSRKPESWLVWGRSRPVALRHLDPVTALPGTTSIAPRAAPVCRVPNVLRGTEPLALRARSAVLLTRPRSAPRPPDPPSPPPPTDRRESARGGKSERVVLVPARAQDARRRLQSESEGRAAHSAGGPSLISSIERHL</sequence>
<reference evidence="2 3" key="1">
    <citation type="journal article" date="2012" name="Genome Biol.">
        <title>Genome and low-iron response of an oceanic diatom adapted to chronic iron limitation.</title>
        <authorList>
            <person name="Lommer M."/>
            <person name="Specht M."/>
            <person name="Roy A.S."/>
            <person name="Kraemer L."/>
            <person name="Andreson R."/>
            <person name="Gutowska M.A."/>
            <person name="Wolf J."/>
            <person name="Bergner S.V."/>
            <person name="Schilhabel M.B."/>
            <person name="Klostermeier U.C."/>
            <person name="Beiko R.G."/>
            <person name="Rosenstiel P."/>
            <person name="Hippler M."/>
            <person name="Laroche J."/>
        </authorList>
    </citation>
    <scope>NUCLEOTIDE SEQUENCE [LARGE SCALE GENOMIC DNA]</scope>
    <source>
        <strain evidence="2 3">CCMP1005</strain>
    </source>
</reference>
<evidence type="ECO:0000313" key="3">
    <source>
        <dbReference type="Proteomes" id="UP000266841"/>
    </source>
</evidence>
<gene>
    <name evidence="2" type="ORF">THAOC_31454</name>
</gene>
<organism evidence="2 3">
    <name type="scientific">Thalassiosira oceanica</name>
    <name type="common">Marine diatom</name>
    <dbReference type="NCBI Taxonomy" id="159749"/>
    <lineage>
        <taxon>Eukaryota</taxon>
        <taxon>Sar</taxon>
        <taxon>Stramenopiles</taxon>
        <taxon>Ochrophyta</taxon>
        <taxon>Bacillariophyta</taxon>
        <taxon>Coscinodiscophyceae</taxon>
        <taxon>Thalassiosirophycidae</taxon>
        <taxon>Thalassiosirales</taxon>
        <taxon>Thalassiosiraceae</taxon>
        <taxon>Thalassiosira</taxon>
    </lineage>
</organism>
<evidence type="ECO:0000313" key="2">
    <source>
        <dbReference type="EMBL" id="EJK49648.1"/>
    </source>
</evidence>
<dbReference type="EMBL" id="AGNL01044563">
    <property type="protein sequence ID" value="EJK49648.1"/>
    <property type="molecule type" value="Genomic_DNA"/>
</dbReference>
<protein>
    <submittedName>
        <fullName evidence="2">Uncharacterized protein</fullName>
    </submittedName>
</protein>
<keyword evidence="3" id="KW-1185">Reference proteome</keyword>
<feature type="region of interest" description="Disordered" evidence="1">
    <location>
        <begin position="134"/>
        <end position="207"/>
    </location>
</feature>
<feature type="compositionally biased region" description="Basic and acidic residues" evidence="1">
    <location>
        <begin position="176"/>
        <end position="190"/>
    </location>
</feature>
<feature type="compositionally biased region" description="Pro residues" evidence="1">
    <location>
        <begin position="141"/>
        <end position="153"/>
    </location>
</feature>
<name>K0R849_THAOC</name>
<proteinExistence type="predicted"/>
<dbReference type="Proteomes" id="UP000266841">
    <property type="component" value="Unassembled WGS sequence"/>
</dbReference>